<keyword evidence="1" id="KW-0812">Transmembrane</keyword>
<protein>
    <submittedName>
        <fullName evidence="3">Uncharacterized protein</fullName>
    </submittedName>
</protein>
<keyword evidence="1" id="KW-1133">Transmembrane helix</keyword>
<gene>
    <name evidence="3" type="ORF">F2Q68_00039662</name>
    <name evidence="2" type="ORF">F2Q70_00038978</name>
</gene>
<reference evidence="3" key="1">
    <citation type="submission" date="2019-12" db="EMBL/GenBank/DDBJ databases">
        <title>Genome sequencing and annotation of Brassica cretica.</title>
        <authorList>
            <person name="Studholme D.J."/>
            <person name="Sarris P.F."/>
        </authorList>
    </citation>
    <scope>NUCLEOTIDE SEQUENCE</scope>
    <source>
        <strain evidence="3">PFS-001/15</strain>
        <strain evidence="2">PFS-102/07</strain>
        <tissue evidence="3">Leaf</tissue>
    </source>
</reference>
<dbReference type="EMBL" id="QGKY02000190">
    <property type="protein sequence ID" value="KAF2589831.1"/>
    <property type="molecule type" value="Genomic_DNA"/>
</dbReference>
<dbReference type="AlphaFoldDB" id="A0A8S9MI24"/>
<proteinExistence type="predicted"/>
<feature type="transmembrane region" description="Helical" evidence="1">
    <location>
        <begin position="47"/>
        <end position="68"/>
    </location>
</feature>
<evidence type="ECO:0000313" key="2">
    <source>
        <dbReference type="EMBL" id="KAF2589831.1"/>
    </source>
</evidence>
<evidence type="ECO:0000256" key="1">
    <source>
        <dbReference type="SAM" id="Phobius"/>
    </source>
</evidence>
<evidence type="ECO:0000313" key="4">
    <source>
        <dbReference type="Proteomes" id="UP000712281"/>
    </source>
</evidence>
<evidence type="ECO:0000313" key="3">
    <source>
        <dbReference type="EMBL" id="KAF2617139.1"/>
    </source>
</evidence>
<dbReference type="Proteomes" id="UP000712281">
    <property type="component" value="Unassembled WGS sequence"/>
</dbReference>
<dbReference type="EMBL" id="QGKW02000007">
    <property type="protein sequence ID" value="KAF2617139.1"/>
    <property type="molecule type" value="Genomic_DNA"/>
</dbReference>
<name>A0A8S9MI24_BRACR</name>
<organism evidence="3 4">
    <name type="scientific">Brassica cretica</name>
    <name type="common">Mustard</name>
    <dbReference type="NCBI Taxonomy" id="69181"/>
    <lineage>
        <taxon>Eukaryota</taxon>
        <taxon>Viridiplantae</taxon>
        <taxon>Streptophyta</taxon>
        <taxon>Embryophyta</taxon>
        <taxon>Tracheophyta</taxon>
        <taxon>Spermatophyta</taxon>
        <taxon>Magnoliopsida</taxon>
        <taxon>eudicotyledons</taxon>
        <taxon>Gunneridae</taxon>
        <taxon>Pentapetalae</taxon>
        <taxon>rosids</taxon>
        <taxon>malvids</taxon>
        <taxon>Brassicales</taxon>
        <taxon>Brassicaceae</taxon>
        <taxon>Brassiceae</taxon>
        <taxon>Brassica</taxon>
    </lineage>
</organism>
<sequence>MLDWGPKGKFGPPLPAVVIIYAPRKMLTTHLFRETLLKATAYPEIPVALRSLFACLVYYMGMVLSSLLGQY</sequence>
<accession>A0A8S9MI24</accession>
<keyword evidence="1" id="KW-0472">Membrane</keyword>
<comment type="caution">
    <text evidence="3">The sequence shown here is derived from an EMBL/GenBank/DDBJ whole genome shotgun (WGS) entry which is preliminary data.</text>
</comment>